<evidence type="ECO:0000313" key="2">
    <source>
        <dbReference type="EMBL" id="KAK7013816.1"/>
    </source>
</evidence>
<comment type="caution">
    <text evidence="2">The sequence shown here is derived from an EMBL/GenBank/DDBJ whole genome shotgun (WGS) entry which is preliminary data.</text>
</comment>
<dbReference type="AlphaFoldDB" id="A0AAW0ALM2"/>
<organism evidence="2 3">
    <name type="scientific">Favolaschia claudopus</name>
    <dbReference type="NCBI Taxonomy" id="2862362"/>
    <lineage>
        <taxon>Eukaryota</taxon>
        <taxon>Fungi</taxon>
        <taxon>Dikarya</taxon>
        <taxon>Basidiomycota</taxon>
        <taxon>Agaricomycotina</taxon>
        <taxon>Agaricomycetes</taxon>
        <taxon>Agaricomycetidae</taxon>
        <taxon>Agaricales</taxon>
        <taxon>Marasmiineae</taxon>
        <taxon>Mycenaceae</taxon>
        <taxon>Favolaschia</taxon>
    </lineage>
</organism>
<gene>
    <name evidence="2" type="ORF">R3P38DRAFT_3575215</name>
</gene>
<proteinExistence type="predicted"/>
<dbReference type="Proteomes" id="UP001362999">
    <property type="component" value="Unassembled WGS sequence"/>
</dbReference>
<accession>A0AAW0ALM2</accession>
<sequence>MAGRPVAAPPLQVLSMAKSCKVAPLVIARGRFIHSGRLIVVENRAYPYSAEARKDIEGMRGGSWRKYGKILQGGAPRSFTTAVPRYSAEARKDIEGMRGGSWRKLGEGIALASARTFRENADACPWQQFRPPQMESITSVISAVDELRDLMLCRQYHAPDPRPATVSDTPTPPTFAEAVKASPEPAQTRPQQTSKPRRQPAAARHDTAKPSRRTPPSTRLIVDLSGCHPTKKPHPASLCSALNDALGGRLAVSAVSTARSGNLILHASAPACSAQALAAHRSLVWSTISPLLGITDSAEPPMYPADPWHKVVFHRVPLMQPGALPSDRDFIREVAKRNQLPGTQYRIGNVRFLLERDKAPREEVTVRVDFIEQEDARRFLRDGIFLFGSHCRATRYKPRSSNGRRTSGGHG</sequence>
<feature type="region of interest" description="Disordered" evidence="1">
    <location>
        <begin position="159"/>
        <end position="219"/>
    </location>
</feature>
<name>A0AAW0ALM2_9AGAR</name>
<evidence type="ECO:0000256" key="1">
    <source>
        <dbReference type="SAM" id="MobiDB-lite"/>
    </source>
</evidence>
<reference evidence="2 3" key="1">
    <citation type="journal article" date="2024" name="J Genomics">
        <title>Draft genome sequencing and assembly of Favolaschia claudopus CIRM-BRFM 2984 isolated from oak limbs.</title>
        <authorList>
            <person name="Navarro D."/>
            <person name="Drula E."/>
            <person name="Chaduli D."/>
            <person name="Cazenave R."/>
            <person name="Ahrendt S."/>
            <person name="Wang J."/>
            <person name="Lipzen A."/>
            <person name="Daum C."/>
            <person name="Barry K."/>
            <person name="Grigoriev I.V."/>
            <person name="Favel A."/>
            <person name="Rosso M.N."/>
            <person name="Martin F."/>
        </authorList>
    </citation>
    <scope>NUCLEOTIDE SEQUENCE [LARGE SCALE GENOMIC DNA]</scope>
    <source>
        <strain evidence="2 3">CIRM-BRFM 2984</strain>
    </source>
</reference>
<keyword evidence="3" id="KW-1185">Reference proteome</keyword>
<evidence type="ECO:0000313" key="3">
    <source>
        <dbReference type="Proteomes" id="UP001362999"/>
    </source>
</evidence>
<dbReference type="EMBL" id="JAWWNJ010000058">
    <property type="protein sequence ID" value="KAK7013816.1"/>
    <property type="molecule type" value="Genomic_DNA"/>
</dbReference>
<protein>
    <submittedName>
        <fullName evidence="2">Uncharacterized protein</fullName>
    </submittedName>
</protein>